<accession>A0A0H4VI02</accession>
<keyword evidence="3" id="KW-1185">Reference proteome</keyword>
<dbReference type="Proteomes" id="UP000036458">
    <property type="component" value="Chromosome"/>
</dbReference>
<keyword evidence="1" id="KW-0472">Membrane</keyword>
<keyword evidence="1" id="KW-1133">Transmembrane helix</keyword>
<reference evidence="2 3" key="1">
    <citation type="submission" date="2015-01" db="EMBL/GenBank/DDBJ databases">
        <title>Rufibacter sp./DG31D/ whole genome sequencing.</title>
        <authorList>
            <person name="Kim M.K."/>
            <person name="Srinivasan S."/>
            <person name="Lee J.-J."/>
        </authorList>
    </citation>
    <scope>NUCLEOTIDE SEQUENCE [LARGE SCALE GENOMIC DNA]</scope>
    <source>
        <strain evidence="2 3">DG31D</strain>
    </source>
</reference>
<protein>
    <submittedName>
        <fullName evidence="2">Uncharacterized protein</fullName>
    </submittedName>
</protein>
<organism evidence="2 3">
    <name type="scientific">Rufibacter radiotolerans</name>
    <dbReference type="NCBI Taxonomy" id="1379910"/>
    <lineage>
        <taxon>Bacteria</taxon>
        <taxon>Pseudomonadati</taxon>
        <taxon>Bacteroidota</taxon>
        <taxon>Cytophagia</taxon>
        <taxon>Cytophagales</taxon>
        <taxon>Hymenobacteraceae</taxon>
        <taxon>Rufibacter</taxon>
    </lineage>
</organism>
<keyword evidence="1" id="KW-0812">Transmembrane</keyword>
<proteinExistence type="predicted"/>
<name>A0A0H4VI02_9BACT</name>
<dbReference type="PATRIC" id="fig|1379910.4.peg.895"/>
<evidence type="ECO:0000313" key="2">
    <source>
        <dbReference type="EMBL" id="AKQ44998.1"/>
    </source>
</evidence>
<dbReference type="KEGG" id="ruf:TH63_04120"/>
<evidence type="ECO:0000256" key="1">
    <source>
        <dbReference type="SAM" id="Phobius"/>
    </source>
</evidence>
<evidence type="ECO:0000313" key="3">
    <source>
        <dbReference type="Proteomes" id="UP000036458"/>
    </source>
</evidence>
<sequence>MGFASPFCTYKVLFHIPFLFYISCNILFTYYIHKAMNLIPVPLAINRFYEIVLYPQAGILGLAWQQPPSPSEYQRGTAALLEAVHQHHAKKLLSDNSRRGNPMPQDLVWMTHEVVPFLCDQAVQQLALVVPEDPSHARNLEGSLMTSKACYELQFFQCHQEALAWLSSSSGEVQE</sequence>
<dbReference type="EMBL" id="CP010777">
    <property type="protein sequence ID" value="AKQ44998.1"/>
    <property type="molecule type" value="Genomic_DNA"/>
</dbReference>
<gene>
    <name evidence="2" type="ORF">TH63_04120</name>
</gene>
<dbReference type="AlphaFoldDB" id="A0A0H4VI02"/>
<feature type="transmembrane region" description="Helical" evidence="1">
    <location>
        <begin position="12"/>
        <end position="32"/>
    </location>
</feature>